<protein>
    <submittedName>
        <fullName evidence="7">Penicillin-binding transpeptidase domain-containing protein</fullName>
    </submittedName>
</protein>
<keyword evidence="3" id="KW-0472">Membrane</keyword>
<dbReference type="Gene3D" id="3.30.1390.30">
    <property type="entry name" value="Penicillin-binding protein 2a, domain 3"/>
    <property type="match status" value="1"/>
</dbReference>
<accession>A0ABR8PJU4</accession>
<dbReference type="Pfam" id="PF05223">
    <property type="entry name" value="MecA_N"/>
    <property type="match status" value="1"/>
</dbReference>
<dbReference type="SUPFAM" id="SSF54427">
    <property type="entry name" value="NTF2-like"/>
    <property type="match status" value="1"/>
</dbReference>
<proteinExistence type="inferred from homology"/>
<dbReference type="Gene3D" id="3.90.1310.10">
    <property type="entry name" value="Penicillin-binding protein 2a (Domain 2)"/>
    <property type="match status" value="1"/>
</dbReference>
<dbReference type="SUPFAM" id="SSF56519">
    <property type="entry name" value="Penicillin binding protein dimerisation domain"/>
    <property type="match status" value="1"/>
</dbReference>
<sequence length="681" mass="75556">MVEGGHFLKKLKYISSLLFVAILLTGCSEKETPEDRLQAYISNWNESKFSDMYSTFLNAETKKTFDSDEFVDRQEKLAEDLGFQNLKVTYTKPKEDTEWNEEKPAVFPIQISMDTIAGPIEFEKEMTWKYEKRDDKENWFAEWDPSFILPKLTAKDKIQISTMSAKRGKIFDRNGNPLAVNGTGYEAGIVPGKFTDETKKSELAKLLNTTSEFIDQQLNQSWVQPDYFVPIAPVSKNNQALLEQLIAIPGVTYQETEMREYPYGESAAHLVGYIGKMTAELLEKHKDEDYKETDLIGRQGLERILEERLRGKDGVGIYIKSPEAGATLQKIVETEAVNGENISLTIDAELQKNIFVSMKNEPGASAAVDPQTGETLALVSSPSFNPSEFMLGISGDRYKKLSEDPLKPLFNRFAAAYAPGSSLKPITAAIGLEKGTLKPEQGLSITGKTWQKDSSWGAYRVSRLHPEAPNPLNLKNALIYSDNIYFAQQALAIGKEDFVSGLTQYGFGEEIPFLLNISPSQISNDGKIASEGQLADTSFGQGQMLANILHLATIYEPILTNGIMYKPTLLLDDKTKQVWKEGILSKESADVLKNDLRSVVVDGFAQAANIPDIPLSGKTGTAELKTSAEGRGQENGFFVSYNTNNPSFILAMMIENVEDNGGSGYVAEFAAEVYKSDSKNK</sequence>
<reference evidence="7 8" key="1">
    <citation type="submission" date="2020-08" db="EMBL/GenBank/DDBJ databases">
        <title>A Genomic Blueprint of the Chicken Gut Microbiome.</title>
        <authorList>
            <person name="Gilroy R."/>
            <person name="Ravi A."/>
            <person name="Getino M."/>
            <person name="Pursley I."/>
            <person name="Horton D.L."/>
            <person name="Alikhan N.-F."/>
            <person name="Baker D."/>
            <person name="Gharbi K."/>
            <person name="Hall N."/>
            <person name="Watson M."/>
            <person name="Adriaenssens E.M."/>
            <person name="Foster-Nyarko E."/>
            <person name="Jarju S."/>
            <person name="Secka A."/>
            <person name="Antonio M."/>
            <person name="Oren A."/>
            <person name="Chaudhuri R."/>
            <person name="La Ragione R.M."/>
            <person name="Hildebrand F."/>
            <person name="Pallen M.J."/>
        </authorList>
    </citation>
    <scope>NUCLEOTIDE SEQUENCE [LARGE SCALE GENOMIC DNA]</scope>
    <source>
        <strain evidence="7 8">Sa3CUA8</strain>
    </source>
</reference>
<dbReference type="InterPro" id="IPR032710">
    <property type="entry name" value="NTF2-like_dom_sf"/>
</dbReference>
<dbReference type="Pfam" id="PF03717">
    <property type="entry name" value="PBP_dimer"/>
    <property type="match status" value="1"/>
</dbReference>
<dbReference type="PANTHER" id="PTHR30627:SF25">
    <property type="entry name" value="PENICILLIN-BINDING PROTEIN 3"/>
    <property type="match status" value="1"/>
</dbReference>
<evidence type="ECO:0000256" key="1">
    <source>
        <dbReference type="ARBA" id="ARBA00004370"/>
    </source>
</evidence>
<comment type="caution">
    <text evidence="7">The sequence shown here is derived from an EMBL/GenBank/DDBJ whole genome shotgun (WGS) entry which is preliminary data.</text>
</comment>
<feature type="domain" description="Penicillin-binding protein dimerisation" evidence="5">
    <location>
        <begin position="164"/>
        <end position="319"/>
    </location>
</feature>
<keyword evidence="8" id="KW-1185">Reference proteome</keyword>
<evidence type="ECO:0000259" key="6">
    <source>
        <dbReference type="Pfam" id="PF05223"/>
    </source>
</evidence>
<dbReference type="SUPFAM" id="SSF56601">
    <property type="entry name" value="beta-lactamase/transpeptidase-like"/>
    <property type="match status" value="1"/>
</dbReference>
<dbReference type="InterPro" id="IPR005311">
    <property type="entry name" value="PBP_dimer"/>
</dbReference>
<evidence type="ECO:0000313" key="8">
    <source>
        <dbReference type="Proteomes" id="UP000659496"/>
    </source>
</evidence>
<dbReference type="EMBL" id="JACSQY010000005">
    <property type="protein sequence ID" value="MBD7908431.1"/>
    <property type="molecule type" value="Genomic_DNA"/>
</dbReference>
<evidence type="ECO:0000259" key="4">
    <source>
        <dbReference type="Pfam" id="PF00905"/>
    </source>
</evidence>
<dbReference type="InterPro" id="IPR012338">
    <property type="entry name" value="Beta-lactam/transpept-like"/>
</dbReference>
<gene>
    <name evidence="7" type="ORF">H9659_08825</name>
</gene>
<dbReference type="PANTHER" id="PTHR30627">
    <property type="entry name" value="PEPTIDOGLYCAN D,D-TRANSPEPTIDASE"/>
    <property type="match status" value="1"/>
</dbReference>
<dbReference type="Pfam" id="PF00905">
    <property type="entry name" value="Transpeptidase"/>
    <property type="match status" value="1"/>
</dbReference>
<organism evidence="7 8">
    <name type="scientific">Sporosarcina gallistercoris</name>
    <dbReference type="NCBI Taxonomy" id="2762245"/>
    <lineage>
        <taxon>Bacteria</taxon>
        <taxon>Bacillati</taxon>
        <taxon>Bacillota</taxon>
        <taxon>Bacilli</taxon>
        <taxon>Bacillales</taxon>
        <taxon>Caryophanaceae</taxon>
        <taxon>Sporosarcina</taxon>
    </lineage>
</organism>
<dbReference type="InterPro" id="IPR036138">
    <property type="entry name" value="PBP_dimer_sf"/>
</dbReference>
<evidence type="ECO:0000313" key="7">
    <source>
        <dbReference type="EMBL" id="MBD7908431.1"/>
    </source>
</evidence>
<comment type="subcellular location">
    <subcellularLocation>
        <location evidence="1">Membrane</location>
    </subcellularLocation>
</comment>
<dbReference type="Gene3D" id="3.10.450.100">
    <property type="entry name" value="NTF2-like, domain 1"/>
    <property type="match status" value="1"/>
</dbReference>
<dbReference type="InterPro" id="IPR007887">
    <property type="entry name" value="MecA_N"/>
</dbReference>
<feature type="domain" description="Penicillin-binding protein transpeptidase" evidence="4">
    <location>
        <begin position="366"/>
        <end position="674"/>
    </location>
</feature>
<dbReference type="InterPro" id="IPR001460">
    <property type="entry name" value="PCN-bd_Tpept"/>
</dbReference>
<dbReference type="Proteomes" id="UP000659496">
    <property type="component" value="Unassembled WGS sequence"/>
</dbReference>
<evidence type="ECO:0000256" key="3">
    <source>
        <dbReference type="ARBA" id="ARBA00023136"/>
    </source>
</evidence>
<evidence type="ECO:0000256" key="2">
    <source>
        <dbReference type="ARBA" id="ARBA00007171"/>
    </source>
</evidence>
<dbReference type="InterPro" id="IPR050515">
    <property type="entry name" value="Beta-lactam/transpept"/>
</dbReference>
<name>A0ABR8PJU4_9BACL</name>
<comment type="similarity">
    <text evidence="2">Belongs to the transpeptidase family.</text>
</comment>
<dbReference type="Gene3D" id="3.40.710.10">
    <property type="entry name" value="DD-peptidase/beta-lactamase superfamily"/>
    <property type="match status" value="1"/>
</dbReference>
<feature type="domain" description="NTF2-like N-terminal transpeptidase" evidence="6">
    <location>
        <begin position="32"/>
        <end position="155"/>
    </location>
</feature>
<evidence type="ECO:0000259" key="5">
    <source>
        <dbReference type="Pfam" id="PF03717"/>
    </source>
</evidence>